<evidence type="ECO:0000313" key="10">
    <source>
        <dbReference type="EMBL" id="PCI78255.1"/>
    </source>
</evidence>
<comment type="caution">
    <text evidence="10">The sequence shown here is derived from an EMBL/GenBank/DDBJ whole genome shotgun (WGS) entry which is preliminary data.</text>
</comment>
<dbReference type="InterPro" id="IPR001463">
    <property type="entry name" value="Na/Ala_symport"/>
</dbReference>
<evidence type="ECO:0000256" key="7">
    <source>
        <dbReference type="ARBA" id="ARBA00022989"/>
    </source>
</evidence>
<evidence type="ECO:0000256" key="4">
    <source>
        <dbReference type="ARBA" id="ARBA00022475"/>
    </source>
</evidence>
<keyword evidence="3 9" id="KW-0813">Transport</keyword>
<dbReference type="GO" id="GO:0005283">
    <property type="term" value="F:amino acid:sodium symporter activity"/>
    <property type="evidence" value="ECO:0007669"/>
    <property type="project" value="InterPro"/>
</dbReference>
<dbReference type="Proteomes" id="UP000218775">
    <property type="component" value="Unassembled WGS sequence"/>
</dbReference>
<comment type="similarity">
    <text evidence="2 9">Belongs to the alanine or glycine:cation symporter (AGCS) (TC 2.A.25) family.</text>
</comment>
<dbReference type="PANTHER" id="PTHR30330:SF3">
    <property type="entry name" value="TRANSCRIPTIONAL REGULATOR, LRP FAMILY"/>
    <property type="match status" value="1"/>
</dbReference>
<dbReference type="Pfam" id="PF01235">
    <property type="entry name" value="Na_Ala_symp"/>
    <property type="match status" value="1"/>
</dbReference>
<evidence type="ECO:0000313" key="11">
    <source>
        <dbReference type="Proteomes" id="UP000218775"/>
    </source>
</evidence>
<dbReference type="PRINTS" id="PR00175">
    <property type="entry name" value="NAALASMPORT"/>
</dbReference>
<accession>A0A2A4X865</accession>
<organism evidence="10 11">
    <name type="scientific">Aerophobetes bacterium</name>
    <dbReference type="NCBI Taxonomy" id="2030807"/>
    <lineage>
        <taxon>Bacteria</taxon>
        <taxon>Candidatus Aerophobota</taxon>
    </lineage>
</organism>
<name>A0A2A4X865_UNCAE</name>
<evidence type="ECO:0000256" key="8">
    <source>
        <dbReference type="ARBA" id="ARBA00023136"/>
    </source>
</evidence>
<evidence type="ECO:0000256" key="2">
    <source>
        <dbReference type="ARBA" id="ARBA00009261"/>
    </source>
</evidence>
<comment type="subcellular location">
    <subcellularLocation>
        <location evidence="1 9">Cell membrane</location>
        <topology evidence="1 9">Multi-pass membrane protein</topology>
    </subcellularLocation>
</comment>
<gene>
    <name evidence="10" type="ORF">COB21_01090</name>
</gene>
<proteinExistence type="inferred from homology"/>
<dbReference type="PANTHER" id="PTHR30330">
    <property type="entry name" value="AGSS FAMILY TRANSPORTER, SODIUM-ALANINE"/>
    <property type="match status" value="1"/>
</dbReference>
<feature type="transmembrane region" description="Helical" evidence="9">
    <location>
        <begin position="12"/>
        <end position="30"/>
    </location>
</feature>
<feature type="transmembrane region" description="Helical" evidence="9">
    <location>
        <begin position="418"/>
        <end position="435"/>
    </location>
</feature>
<dbReference type="GO" id="GO:0005886">
    <property type="term" value="C:plasma membrane"/>
    <property type="evidence" value="ECO:0007669"/>
    <property type="project" value="UniProtKB-SubCell"/>
</dbReference>
<keyword evidence="6 9" id="KW-0769">Symport</keyword>
<evidence type="ECO:0000256" key="5">
    <source>
        <dbReference type="ARBA" id="ARBA00022692"/>
    </source>
</evidence>
<evidence type="ECO:0000256" key="9">
    <source>
        <dbReference type="RuleBase" id="RU363064"/>
    </source>
</evidence>
<dbReference type="FunFam" id="1.20.1740.10:FF:000004">
    <property type="entry name" value="Sodium:alanine symporter family protein"/>
    <property type="match status" value="1"/>
</dbReference>
<keyword evidence="7 9" id="KW-1133">Transmembrane helix</keyword>
<evidence type="ECO:0000256" key="6">
    <source>
        <dbReference type="ARBA" id="ARBA00022847"/>
    </source>
</evidence>
<evidence type="ECO:0000256" key="1">
    <source>
        <dbReference type="ARBA" id="ARBA00004651"/>
    </source>
</evidence>
<keyword evidence="4 9" id="KW-1003">Cell membrane</keyword>
<dbReference type="EMBL" id="NVUK01000007">
    <property type="protein sequence ID" value="PCI78255.1"/>
    <property type="molecule type" value="Genomic_DNA"/>
</dbReference>
<feature type="transmembrane region" description="Helical" evidence="9">
    <location>
        <begin position="181"/>
        <end position="198"/>
    </location>
</feature>
<dbReference type="NCBIfam" id="TIGR00835">
    <property type="entry name" value="agcS"/>
    <property type="match status" value="1"/>
</dbReference>
<keyword evidence="8 9" id="KW-0472">Membrane</keyword>
<sequence>MEKFIGVVNAWVWGPPLLIFLVIVGVYLTICTRGVQFRYFGYAHKLAFSRHDDNAKGDISHFEALMTCLAATIGIGSITGVATAISIGGMGAVFWMWVSALFGMATKYAEAILAIKYREVDSNGLMCGGPMYYLEKGLKSKFLGVTFAILASGAAFGIGNLVQANSVAIAMQDMCHVSPNVTGLVLMVLVGIALLGGIKSIGKISSYLVPAMASFYIITGLIVVFARIEFVPAAFKLIFTSAFKGQAAFGGFVGATIMSAIRLGFSRGIFSSEAGLGSSPIAAAAAKTDTPGRQALISMSSVFLTTGIVCTITALAIAVTGVLGVVDSAGNALIGPSLVLKAFDSVIPFGGILVTVALIPFAFSTILGWAYYGEKSMEYLLGVKAVIPYRILFIVMVFPGAALSLNVVWGFANVMNGLMAIPNLIGLFFLAGVVAKETRHFDGIVREERRLKKKR</sequence>
<reference evidence="11" key="1">
    <citation type="submission" date="2017-08" db="EMBL/GenBank/DDBJ databases">
        <title>A dynamic microbial community with high functional redundancy inhabits the cold, oxic subseafloor aquifer.</title>
        <authorList>
            <person name="Tully B.J."/>
            <person name="Wheat C.G."/>
            <person name="Glazer B.T."/>
            <person name="Huber J.A."/>
        </authorList>
    </citation>
    <scope>NUCLEOTIDE SEQUENCE [LARGE SCALE GENOMIC DNA]</scope>
</reference>
<feature type="transmembrane region" description="Helical" evidence="9">
    <location>
        <begin position="64"/>
        <end position="88"/>
    </location>
</feature>
<dbReference type="PROSITE" id="PS00873">
    <property type="entry name" value="NA_ALANINE_SYMP"/>
    <property type="match status" value="1"/>
</dbReference>
<feature type="transmembrane region" description="Helical" evidence="9">
    <location>
        <begin position="207"/>
        <end position="228"/>
    </location>
</feature>
<protein>
    <submittedName>
        <fullName evidence="10">Sodium:alanine symporter family protein</fullName>
    </submittedName>
</protein>
<feature type="transmembrane region" description="Helical" evidence="9">
    <location>
        <begin position="391"/>
        <end position="412"/>
    </location>
</feature>
<keyword evidence="5 9" id="KW-0812">Transmembrane</keyword>
<feature type="transmembrane region" description="Helical" evidence="9">
    <location>
        <begin position="142"/>
        <end position="161"/>
    </location>
</feature>
<evidence type="ECO:0000256" key="3">
    <source>
        <dbReference type="ARBA" id="ARBA00022448"/>
    </source>
</evidence>
<dbReference type="AlphaFoldDB" id="A0A2A4X865"/>
<feature type="transmembrane region" description="Helical" evidence="9">
    <location>
        <begin position="302"/>
        <end position="326"/>
    </location>
</feature>
<feature type="transmembrane region" description="Helical" evidence="9">
    <location>
        <begin position="346"/>
        <end position="370"/>
    </location>
</feature>